<name>A0ABW8L8S5_9GAMM</name>
<dbReference type="InterPro" id="IPR000468">
    <property type="entry name" value="Barstar"/>
</dbReference>
<dbReference type="Gene3D" id="3.30.370.10">
    <property type="entry name" value="Barstar-like"/>
    <property type="match status" value="1"/>
</dbReference>
<evidence type="ECO:0000256" key="1">
    <source>
        <dbReference type="ARBA" id="ARBA00006845"/>
    </source>
</evidence>
<dbReference type="Pfam" id="PF01337">
    <property type="entry name" value="Barstar"/>
    <property type="match status" value="1"/>
</dbReference>
<proteinExistence type="inferred from homology"/>
<comment type="caution">
    <text evidence="3">The sequence shown here is derived from an EMBL/GenBank/DDBJ whole genome shotgun (WGS) entry which is preliminary data.</text>
</comment>
<comment type="similarity">
    <text evidence="1">Belongs to the barstar family.</text>
</comment>
<evidence type="ECO:0000259" key="2">
    <source>
        <dbReference type="Pfam" id="PF01337"/>
    </source>
</evidence>
<organism evidence="3 4">
    <name type="scientific">Psychrobacter namhaensis</name>
    <dbReference type="NCBI Taxonomy" id="292734"/>
    <lineage>
        <taxon>Bacteria</taxon>
        <taxon>Pseudomonadati</taxon>
        <taxon>Pseudomonadota</taxon>
        <taxon>Gammaproteobacteria</taxon>
        <taxon>Moraxellales</taxon>
        <taxon>Moraxellaceae</taxon>
        <taxon>Psychrobacter</taxon>
    </lineage>
</organism>
<evidence type="ECO:0000313" key="3">
    <source>
        <dbReference type="EMBL" id="MFK4001315.1"/>
    </source>
</evidence>
<feature type="domain" description="Barstar (barnase inhibitor)" evidence="2">
    <location>
        <begin position="24"/>
        <end position="99"/>
    </location>
</feature>
<gene>
    <name evidence="3" type="ORF">ACI2I3_08215</name>
</gene>
<dbReference type="EMBL" id="JBJDPD010000013">
    <property type="protein sequence ID" value="MFK4001315.1"/>
    <property type="molecule type" value="Genomic_DNA"/>
</dbReference>
<protein>
    <submittedName>
        <fullName evidence="3">Barstar family protein</fullName>
    </submittedName>
</protein>
<dbReference type="Proteomes" id="UP001620234">
    <property type="component" value="Unassembled WGS sequence"/>
</dbReference>
<accession>A0ABW8L8S5</accession>
<dbReference type="InterPro" id="IPR035905">
    <property type="entry name" value="Barstar-like_sf"/>
</dbReference>
<dbReference type="RefSeq" id="WP_230710005.1">
    <property type="nucleotide sequence ID" value="NZ_JBJDPD010000013.1"/>
</dbReference>
<reference evidence="3 4" key="1">
    <citation type="submission" date="2024-11" db="EMBL/GenBank/DDBJ databases">
        <title>The Natural Products Discovery Center: Release of the First 8490 Sequenced Strains for Exploring Actinobacteria Biosynthetic Diversity.</title>
        <authorList>
            <person name="Kalkreuter E."/>
            <person name="Kautsar S.A."/>
            <person name="Yang D."/>
            <person name="Bader C.D."/>
            <person name="Teijaro C.N."/>
            <person name="Fluegel L."/>
            <person name="Davis C.M."/>
            <person name="Simpson J.R."/>
            <person name="Lauterbach L."/>
            <person name="Steele A.D."/>
            <person name="Gui C."/>
            <person name="Meng S."/>
            <person name="Li G."/>
            <person name="Viehrig K."/>
            <person name="Ye F."/>
            <person name="Su P."/>
            <person name="Kiefer A.F."/>
            <person name="Nichols A."/>
            <person name="Cepeda A.J."/>
            <person name="Yan W."/>
            <person name="Fan B."/>
            <person name="Jiang Y."/>
            <person name="Adhikari A."/>
            <person name="Zheng C.-J."/>
            <person name="Schuster L."/>
            <person name="Cowan T.M."/>
            <person name="Smanski M.J."/>
            <person name="Chevrette M.G."/>
            <person name="De Carvalho L.P.S."/>
            <person name="Shen B."/>
        </authorList>
    </citation>
    <scope>NUCLEOTIDE SEQUENCE [LARGE SCALE GENOMIC DNA]</scope>
    <source>
        <strain evidence="3 4">NPDC077433</strain>
    </source>
</reference>
<dbReference type="SUPFAM" id="SSF52038">
    <property type="entry name" value="Barstar-related"/>
    <property type="match status" value="1"/>
</dbReference>
<evidence type="ECO:0000313" key="4">
    <source>
        <dbReference type="Proteomes" id="UP001620234"/>
    </source>
</evidence>
<sequence>MSHAIHYINQNGTAQDAGIPAQAVNIPVGETLTKNTLLTTLADACDFPNYCSPNWDSAWDCLTDSAVTHLTLNLSMVKNINHEDFKVFVSLIEDAYRDFGKPQLWVIMPPAIND</sequence>
<keyword evidence="4" id="KW-1185">Reference proteome</keyword>